<dbReference type="EMBL" id="JBEDNZ010000014">
    <property type="protein sequence ID" value="KAL0830157.1"/>
    <property type="molecule type" value="Genomic_DNA"/>
</dbReference>
<comment type="caution">
    <text evidence="1">The sequence shown here is derived from an EMBL/GenBank/DDBJ whole genome shotgun (WGS) entry which is preliminary data.</text>
</comment>
<gene>
    <name evidence="1" type="ORF">ABMA28_003614</name>
</gene>
<reference evidence="1 2" key="1">
    <citation type="submission" date="2024-06" db="EMBL/GenBank/DDBJ databases">
        <title>A chromosome-level genome assembly of beet webworm, Loxostege sticticalis.</title>
        <authorList>
            <person name="Zhang Y."/>
        </authorList>
    </citation>
    <scope>NUCLEOTIDE SEQUENCE [LARGE SCALE GENOMIC DNA]</scope>
    <source>
        <strain evidence="1">AQ028</strain>
        <tissue evidence="1">Male pupae</tissue>
    </source>
</reference>
<accession>A0ABD0SWN3</accession>
<proteinExistence type="predicted"/>
<evidence type="ECO:0000313" key="1">
    <source>
        <dbReference type="EMBL" id="KAL0830157.1"/>
    </source>
</evidence>
<name>A0ABD0SWN3_LOXSC</name>
<dbReference type="Proteomes" id="UP001549921">
    <property type="component" value="Unassembled WGS sequence"/>
</dbReference>
<protein>
    <submittedName>
        <fullName evidence="1">Uncharacterized protein</fullName>
    </submittedName>
</protein>
<sequence length="407" mass="45430">MKTPISSPVASTSGQVKSIGKNLSVHFQQISPATSSEDESNHEQKANELGEFLQMKQQNQNHLQTAIQIVENECGQDIGAETQVLVDDMENQAQASACAKVRRKRKSVTKKNTTPVKKVPKVLPDPPADSFLGVLELIWTTSVYTVMMGKLKFGEQKAMKNKDLCLKREFTNLISLWKTILKLIVHKLRHNGCEDLSWNAFKTILSDSELYMTCLQFKMSDSATEIFHEYANKEETPVVLSRGPSSSSVITPVTTSMSFTTAPTTETVVDASESKKSEVNVETPDLIEDFFGLQNVQANIGSISQSISKQANGKQYILKSPGECGLNVVKLETCPFAKICGLDKKNWWKHADTKMVFLTTSNVDPVQIQLNKMQNLVMKDVSKIKGITKEVKEINYWNSFGGFQHRQ</sequence>
<dbReference type="AlphaFoldDB" id="A0ABD0SWN3"/>
<evidence type="ECO:0000313" key="2">
    <source>
        <dbReference type="Proteomes" id="UP001549921"/>
    </source>
</evidence>
<organism evidence="1 2">
    <name type="scientific">Loxostege sticticalis</name>
    <name type="common">Beet webworm moth</name>
    <dbReference type="NCBI Taxonomy" id="481309"/>
    <lineage>
        <taxon>Eukaryota</taxon>
        <taxon>Metazoa</taxon>
        <taxon>Ecdysozoa</taxon>
        <taxon>Arthropoda</taxon>
        <taxon>Hexapoda</taxon>
        <taxon>Insecta</taxon>
        <taxon>Pterygota</taxon>
        <taxon>Neoptera</taxon>
        <taxon>Endopterygota</taxon>
        <taxon>Lepidoptera</taxon>
        <taxon>Glossata</taxon>
        <taxon>Ditrysia</taxon>
        <taxon>Pyraloidea</taxon>
        <taxon>Crambidae</taxon>
        <taxon>Pyraustinae</taxon>
        <taxon>Loxostege</taxon>
    </lineage>
</organism>